<dbReference type="InterPro" id="IPR007438">
    <property type="entry name" value="DUF488"/>
</dbReference>
<dbReference type="OrthoDB" id="9789109at2"/>
<reference evidence="1 2" key="1">
    <citation type="submission" date="2020-04" db="EMBL/GenBank/DDBJ databases">
        <title>Description of novel Gluconacetobacter.</title>
        <authorList>
            <person name="Sombolestani A."/>
        </authorList>
    </citation>
    <scope>NUCLEOTIDE SEQUENCE [LARGE SCALE GENOMIC DNA]</scope>
    <source>
        <strain evidence="1 2">LMG 1382</strain>
    </source>
</reference>
<dbReference type="AlphaFoldDB" id="A0A7W4P8V6"/>
<dbReference type="Pfam" id="PF04343">
    <property type="entry name" value="DUF488"/>
    <property type="match status" value="1"/>
</dbReference>
<gene>
    <name evidence="1" type="ORF">HLH32_01990</name>
</gene>
<dbReference type="EMBL" id="JABEQI010000001">
    <property type="protein sequence ID" value="MBB2185173.1"/>
    <property type="molecule type" value="Genomic_DNA"/>
</dbReference>
<sequence length="205" mass="22683">MRKSTSVMTKEGNSENRAPASFYTIGHSTHPLEDFIALLRHYGVTMVADIRAFPYSRRNRDYDGARLLPELAAQGIGYAHIPPLGGRRPRSKTVPPEVNAFWRVQSFHNYADHALGEDFHGGLETLIDMGRQATVAIMCAEILWWRCHRRIVTDYLLADGLKVLHILSMTDATPAGLTPAAVVAAGPSITYPLPSARQRDTGDES</sequence>
<dbReference type="Proteomes" id="UP000562982">
    <property type="component" value="Unassembled WGS sequence"/>
</dbReference>
<comment type="caution">
    <text evidence="1">The sequence shown here is derived from an EMBL/GenBank/DDBJ whole genome shotgun (WGS) entry which is preliminary data.</text>
</comment>
<accession>A0A7W4P8V6</accession>
<dbReference type="InterPro" id="IPR014519">
    <property type="entry name" value="UCP024492"/>
</dbReference>
<dbReference type="PIRSF" id="PIRSF024492">
    <property type="entry name" value="UCP024492"/>
    <property type="match status" value="1"/>
</dbReference>
<evidence type="ECO:0000313" key="1">
    <source>
        <dbReference type="EMBL" id="MBB2185173.1"/>
    </source>
</evidence>
<evidence type="ECO:0000313" key="2">
    <source>
        <dbReference type="Proteomes" id="UP000562982"/>
    </source>
</evidence>
<protein>
    <submittedName>
        <fullName evidence="1">DUF488 domain-containing protein</fullName>
    </submittedName>
</protein>
<name>A0A7W4P8V6_GLULI</name>
<proteinExistence type="predicted"/>
<dbReference type="PANTHER" id="PTHR39337">
    <property type="entry name" value="BLR5642 PROTEIN"/>
    <property type="match status" value="1"/>
</dbReference>
<dbReference type="PANTHER" id="PTHR39337:SF1">
    <property type="entry name" value="BLR5642 PROTEIN"/>
    <property type="match status" value="1"/>
</dbReference>
<organism evidence="1 2">
    <name type="scientific">Gluconacetobacter liquefaciens</name>
    <name type="common">Acetobacter liquefaciens</name>
    <dbReference type="NCBI Taxonomy" id="89584"/>
    <lineage>
        <taxon>Bacteria</taxon>
        <taxon>Pseudomonadati</taxon>
        <taxon>Pseudomonadota</taxon>
        <taxon>Alphaproteobacteria</taxon>
        <taxon>Acetobacterales</taxon>
        <taxon>Acetobacteraceae</taxon>
        <taxon>Gluconacetobacter</taxon>
    </lineage>
</organism>